<organism evidence="1 2">
    <name type="scientific">Microctonus hyperodae</name>
    <name type="common">Parasitoid wasp</name>
    <dbReference type="NCBI Taxonomy" id="165561"/>
    <lineage>
        <taxon>Eukaryota</taxon>
        <taxon>Metazoa</taxon>
        <taxon>Ecdysozoa</taxon>
        <taxon>Arthropoda</taxon>
        <taxon>Hexapoda</taxon>
        <taxon>Insecta</taxon>
        <taxon>Pterygota</taxon>
        <taxon>Neoptera</taxon>
        <taxon>Endopterygota</taxon>
        <taxon>Hymenoptera</taxon>
        <taxon>Apocrita</taxon>
        <taxon>Ichneumonoidea</taxon>
        <taxon>Braconidae</taxon>
        <taxon>Euphorinae</taxon>
        <taxon>Microctonus</taxon>
    </lineage>
</organism>
<dbReference type="EMBL" id="JAQQBR010000003">
    <property type="protein sequence ID" value="KAK0179502.1"/>
    <property type="molecule type" value="Genomic_DNA"/>
</dbReference>
<reference evidence="1" key="2">
    <citation type="submission" date="2023-03" db="EMBL/GenBank/DDBJ databases">
        <authorList>
            <person name="Inwood S.N."/>
            <person name="Skelly J.G."/>
            <person name="Guhlin J."/>
            <person name="Harrop T.W.R."/>
            <person name="Goldson S.G."/>
            <person name="Dearden P.K."/>
        </authorList>
    </citation>
    <scope>NUCLEOTIDE SEQUENCE</scope>
    <source>
        <strain evidence="1">Lincoln</strain>
        <tissue evidence="1">Whole body</tissue>
    </source>
</reference>
<accession>A0AA39KZM1</accession>
<dbReference type="Proteomes" id="UP001168972">
    <property type="component" value="Unassembled WGS sequence"/>
</dbReference>
<dbReference type="AlphaFoldDB" id="A0AA39KZM1"/>
<reference evidence="1" key="1">
    <citation type="journal article" date="2023" name="bioRxiv">
        <title>Scaffold-level genome assemblies of two parasitoid biocontrol wasps reveal the parthenogenesis mechanism and an associated novel virus.</title>
        <authorList>
            <person name="Inwood S."/>
            <person name="Skelly J."/>
            <person name="Guhlin J."/>
            <person name="Harrop T."/>
            <person name="Goldson S."/>
            <person name="Dearden P."/>
        </authorList>
    </citation>
    <scope>NUCLEOTIDE SEQUENCE</scope>
    <source>
        <strain evidence="1">Lincoln</strain>
        <tissue evidence="1">Whole body</tissue>
    </source>
</reference>
<proteinExistence type="predicted"/>
<gene>
    <name evidence="1" type="ORF">PV327_005248</name>
</gene>
<evidence type="ECO:0000313" key="1">
    <source>
        <dbReference type="EMBL" id="KAK0179502.1"/>
    </source>
</evidence>
<evidence type="ECO:0000313" key="2">
    <source>
        <dbReference type="Proteomes" id="UP001168972"/>
    </source>
</evidence>
<name>A0AA39KZM1_MICHY</name>
<sequence>MAYCNKCSKSTNIMKGLKALQDTEALFKIASAHLEEGENSDALKTYLKILKILDETLALPIKDYHLCQQGIRLTILVLGNTVRAKMIGGVVNIKPLHGYEEDTVTIEFISEEATR</sequence>
<keyword evidence="2" id="KW-1185">Reference proteome</keyword>
<comment type="caution">
    <text evidence="1">The sequence shown here is derived from an EMBL/GenBank/DDBJ whole genome shotgun (WGS) entry which is preliminary data.</text>
</comment>
<protein>
    <submittedName>
        <fullName evidence="1">Uncharacterized protein</fullName>
    </submittedName>
</protein>